<feature type="compositionally biased region" description="Basic and acidic residues" evidence="1">
    <location>
        <begin position="382"/>
        <end position="428"/>
    </location>
</feature>
<feature type="compositionally biased region" description="Basic and acidic residues" evidence="1">
    <location>
        <begin position="334"/>
        <end position="346"/>
    </location>
</feature>
<sequence length="446" mass="51597">MSNEDNDEDDQESLSDDDVPEDDNSRKCKGLDTNFNRCRRGHLEGMLTCGIHDYMEEYTDDMMKNLTKCSTCRKLYYLVRGTSCTTCIARAKKNRAKKKEKKIKSKNNDCDNSKSTEKEGDVISSSGVNEISDELENEVVIEFKKQCSSCTRKCTLDKFINEINGTETATCYKCREKGKRKDIKAKAQKDLWKEENHDKTLGYSQKSRLKKIQESNGEYLKNEAIRAKESRSNHKMDLNSLQKIDSKVSNISDDFDYDLGDNIYEDVSDDLDDEVCDNFVGNPIDDLCDNSDDDLDGNQSDNLKDTSGDKLNDDLFDNSDDGLDGNKSNNLKDTSGDKQDKNKDENENIEEEINYQSEYERKKKELQREYDRLRKKQQREKKRADVGEEAYKLEMRKAKAKQQDRVDADGNIKYKPAKTIDEKRDAGRIRVQNFRSRRKNQKSEDI</sequence>
<accession>A0A3G5A135</accession>
<organism evidence="2">
    <name type="scientific">Harvfovirus sp</name>
    <dbReference type="NCBI Taxonomy" id="2487768"/>
    <lineage>
        <taxon>Viruses</taxon>
        <taxon>Varidnaviria</taxon>
        <taxon>Bamfordvirae</taxon>
        <taxon>Nucleocytoviricota</taxon>
        <taxon>Megaviricetes</taxon>
        <taxon>Imitervirales</taxon>
        <taxon>Mimiviridae</taxon>
        <taxon>Klosneuvirinae</taxon>
    </lineage>
</organism>
<feature type="compositionally biased region" description="Acidic residues" evidence="1">
    <location>
        <begin position="1"/>
        <end position="22"/>
    </location>
</feature>
<protein>
    <submittedName>
        <fullName evidence="2">Uncharacterized protein</fullName>
    </submittedName>
</protein>
<evidence type="ECO:0000313" key="2">
    <source>
        <dbReference type="EMBL" id="AYV80928.1"/>
    </source>
</evidence>
<feature type="compositionally biased region" description="Basic and acidic residues" evidence="1">
    <location>
        <begin position="106"/>
        <end position="121"/>
    </location>
</feature>
<feature type="region of interest" description="Disordered" evidence="1">
    <location>
        <begin position="98"/>
        <end position="123"/>
    </location>
</feature>
<feature type="compositionally biased region" description="Basic and acidic residues" evidence="1">
    <location>
        <begin position="358"/>
        <end position="372"/>
    </location>
</feature>
<dbReference type="EMBL" id="MK072252">
    <property type="protein sequence ID" value="AYV80928.1"/>
    <property type="molecule type" value="Genomic_DNA"/>
</dbReference>
<feature type="region of interest" description="Disordered" evidence="1">
    <location>
        <begin position="1"/>
        <end position="25"/>
    </location>
</feature>
<proteinExistence type="predicted"/>
<feature type="compositionally biased region" description="Basic and acidic residues" evidence="1">
    <location>
        <begin position="302"/>
        <end position="313"/>
    </location>
</feature>
<reference evidence="2" key="1">
    <citation type="submission" date="2018-10" db="EMBL/GenBank/DDBJ databases">
        <title>Hidden diversity of soil giant viruses.</title>
        <authorList>
            <person name="Schulz F."/>
            <person name="Alteio L."/>
            <person name="Goudeau D."/>
            <person name="Ryan E.M."/>
            <person name="Malmstrom R.R."/>
            <person name="Blanchard J."/>
            <person name="Woyke T."/>
        </authorList>
    </citation>
    <scope>NUCLEOTIDE SEQUENCE</scope>
    <source>
        <strain evidence="2">HAV1</strain>
    </source>
</reference>
<gene>
    <name evidence="2" type="ORF">Harvfovirus10_26</name>
</gene>
<feature type="compositionally biased region" description="Acidic residues" evidence="1">
    <location>
        <begin position="286"/>
        <end position="296"/>
    </location>
</feature>
<feature type="region of interest" description="Disordered" evidence="1">
    <location>
        <begin position="286"/>
        <end position="446"/>
    </location>
</feature>
<feature type="compositionally biased region" description="Acidic residues" evidence="1">
    <location>
        <begin position="314"/>
        <end position="323"/>
    </location>
</feature>
<evidence type="ECO:0000256" key="1">
    <source>
        <dbReference type="SAM" id="MobiDB-lite"/>
    </source>
</evidence>
<name>A0A3G5A135_9VIRU</name>